<evidence type="ECO:0000256" key="8">
    <source>
        <dbReference type="ARBA" id="ARBA00022679"/>
    </source>
</evidence>
<dbReference type="SUPFAM" id="SSF53067">
    <property type="entry name" value="Actin-like ATPase domain"/>
    <property type="match status" value="2"/>
</dbReference>
<dbReference type="EC" id="2.7.1.33" evidence="6 16"/>
<evidence type="ECO:0000256" key="3">
    <source>
        <dbReference type="ARBA" id="ARBA00004496"/>
    </source>
</evidence>
<keyword evidence="8 16" id="KW-0808">Transferase</keyword>
<accession>A0A6N6NPJ0</accession>
<dbReference type="CDD" id="cd24015">
    <property type="entry name" value="ASKHA_NBD_PanK-III"/>
    <property type="match status" value="1"/>
</dbReference>
<keyword evidence="16" id="KW-0479">Metal-binding</keyword>
<dbReference type="HAMAP" id="MF_01274">
    <property type="entry name" value="Pantothen_kinase_3"/>
    <property type="match status" value="1"/>
</dbReference>
<evidence type="ECO:0000256" key="9">
    <source>
        <dbReference type="ARBA" id="ARBA00022741"/>
    </source>
</evidence>
<evidence type="ECO:0000256" key="2">
    <source>
        <dbReference type="ARBA" id="ARBA00001958"/>
    </source>
</evidence>
<comment type="pathway">
    <text evidence="4 16">Cofactor biosynthesis; coenzyme A biosynthesis; CoA from (R)-pantothenate: step 1/5.</text>
</comment>
<comment type="cofactor">
    <cofactor evidence="2">
        <name>K(+)</name>
        <dbReference type="ChEBI" id="CHEBI:29103"/>
    </cofactor>
</comment>
<evidence type="ECO:0000256" key="4">
    <source>
        <dbReference type="ARBA" id="ARBA00005225"/>
    </source>
</evidence>
<keyword evidence="7 16" id="KW-0963">Cytoplasm</keyword>
<keyword evidence="10 16" id="KW-0418">Kinase</keyword>
<comment type="subunit">
    <text evidence="5 16">Homodimer.</text>
</comment>
<evidence type="ECO:0000256" key="12">
    <source>
        <dbReference type="ARBA" id="ARBA00022958"/>
    </source>
</evidence>
<dbReference type="GO" id="GO:0005737">
    <property type="term" value="C:cytoplasm"/>
    <property type="evidence" value="ECO:0007669"/>
    <property type="project" value="UniProtKB-SubCell"/>
</dbReference>
<keyword evidence="12 16" id="KW-0630">Potassium</keyword>
<proteinExistence type="inferred from homology"/>
<evidence type="ECO:0000256" key="13">
    <source>
        <dbReference type="ARBA" id="ARBA00022993"/>
    </source>
</evidence>
<dbReference type="Proteomes" id="UP000468668">
    <property type="component" value="Unassembled WGS sequence"/>
</dbReference>
<protein>
    <recommendedName>
        <fullName evidence="15 16">Type III pantothenate kinase</fullName>
        <ecNumber evidence="6 16">2.7.1.33</ecNumber>
    </recommendedName>
    <alternativeName>
        <fullName evidence="16">PanK-III</fullName>
    </alternativeName>
    <alternativeName>
        <fullName evidence="16">Pantothenic acid kinase</fullName>
    </alternativeName>
</protein>
<dbReference type="Gene3D" id="3.30.420.40">
    <property type="match status" value="2"/>
</dbReference>
<feature type="binding site" evidence="16">
    <location>
        <begin position="18"/>
        <end position="25"/>
    </location>
    <ligand>
        <name>ATP</name>
        <dbReference type="ChEBI" id="CHEBI:30616"/>
    </ligand>
</feature>
<reference evidence="17 18" key="1">
    <citation type="submission" date="2019-09" db="EMBL/GenBank/DDBJ databases">
        <title>Whole genome shotgun sequencing (WGS) of Ellagibacter isourolithinifaciens DSM 104140(T) and Adlercreutzia muris DSM 29508(T).</title>
        <authorList>
            <person name="Stoll D.A."/>
            <person name="Danylec N."/>
            <person name="Huch M."/>
        </authorList>
    </citation>
    <scope>NUCLEOTIDE SEQUENCE [LARGE SCALE GENOMIC DNA]</scope>
    <source>
        <strain evidence="17 18">DSM 104140</strain>
    </source>
</reference>
<feature type="binding site" evidence="16">
    <location>
        <position position="145"/>
    </location>
    <ligand>
        <name>K(+)</name>
        <dbReference type="ChEBI" id="CHEBI:29103"/>
    </ligand>
</feature>
<comment type="cofactor">
    <cofactor evidence="16">
        <name>NH4(+)</name>
        <dbReference type="ChEBI" id="CHEBI:28938"/>
    </cofactor>
    <cofactor evidence="16">
        <name>K(+)</name>
        <dbReference type="ChEBI" id="CHEBI:29103"/>
    </cofactor>
    <text evidence="16">A monovalent cation. Ammonium or potassium.</text>
</comment>
<dbReference type="PANTHER" id="PTHR34265:SF1">
    <property type="entry name" value="TYPE III PANTOTHENATE KINASE"/>
    <property type="match status" value="1"/>
</dbReference>
<comment type="similarity">
    <text evidence="14 16">Belongs to the type III pantothenate kinase family.</text>
</comment>
<evidence type="ECO:0000313" key="18">
    <source>
        <dbReference type="Proteomes" id="UP000468668"/>
    </source>
</evidence>
<keyword evidence="9 16" id="KW-0547">Nucleotide-binding</keyword>
<dbReference type="PANTHER" id="PTHR34265">
    <property type="entry name" value="TYPE III PANTOTHENATE KINASE"/>
    <property type="match status" value="1"/>
</dbReference>
<comment type="function">
    <text evidence="16">Catalyzes the phosphorylation of pantothenate (Pan), the first step in CoA biosynthesis.</text>
</comment>
<feature type="binding site" evidence="16">
    <location>
        <position position="116"/>
    </location>
    <ligand>
        <name>substrate</name>
    </ligand>
</feature>
<comment type="catalytic activity">
    <reaction evidence="1 16">
        <text>(R)-pantothenate + ATP = (R)-4'-phosphopantothenate + ADP + H(+)</text>
        <dbReference type="Rhea" id="RHEA:16373"/>
        <dbReference type="ChEBI" id="CHEBI:10986"/>
        <dbReference type="ChEBI" id="CHEBI:15378"/>
        <dbReference type="ChEBI" id="CHEBI:29032"/>
        <dbReference type="ChEBI" id="CHEBI:30616"/>
        <dbReference type="ChEBI" id="CHEBI:456216"/>
        <dbReference type="EC" id="2.7.1.33"/>
    </reaction>
</comment>
<dbReference type="GeneID" id="98656997"/>
<comment type="caution">
    <text evidence="17">The sequence shown here is derived from an EMBL/GenBank/DDBJ whole genome shotgun (WGS) entry which is preliminary data.</text>
</comment>
<evidence type="ECO:0000256" key="16">
    <source>
        <dbReference type="HAMAP-Rule" id="MF_01274"/>
    </source>
</evidence>
<gene>
    <name evidence="16" type="primary">coaX</name>
    <name evidence="17" type="ORF">F8C90_01090</name>
</gene>
<evidence type="ECO:0000256" key="5">
    <source>
        <dbReference type="ARBA" id="ARBA00011738"/>
    </source>
</evidence>
<feature type="binding site" evidence="16">
    <location>
        <position position="148"/>
    </location>
    <ligand>
        <name>ATP</name>
        <dbReference type="ChEBI" id="CHEBI:30616"/>
    </ligand>
</feature>
<dbReference type="InterPro" id="IPR004619">
    <property type="entry name" value="Type_III_PanK"/>
</dbReference>
<dbReference type="GO" id="GO:0004594">
    <property type="term" value="F:pantothenate kinase activity"/>
    <property type="evidence" value="ECO:0007669"/>
    <property type="project" value="UniProtKB-UniRule"/>
</dbReference>
<evidence type="ECO:0000256" key="14">
    <source>
        <dbReference type="ARBA" id="ARBA00038036"/>
    </source>
</evidence>
<dbReference type="Pfam" id="PF03309">
    <property type="entry name" value="Pan_kinase"/>
    <property type="match status" value="1"/>
</dbReference>
<keyword evidence="13 16" id="KW-0173">Coenzyme A biosynthesis</keyword>
<feature type="active site" description="Proton acceptor" evidence="16">
    <location>
        <position position="125"/>
    </location>
</feature>
<keyword evidence="11 16" id="KW-0067">ATP-binding</keyword>
<organism evidence="17 18">
    <name type="scientific">Ellagibacter isourolithinifaciens</name>
    <dbReference type="NCBI Taxonomy" id="2137581"/>
    <lineage>
        <taxon>Bacteria</taxon>
        <taxon>Bacillati</taxon>
        <taxon>Actinomycetota</taxon>
        <taxon>Coriobacteriia</taxon>
        <taxon>Eggerthellales</taxon>
        <taxon>Eggerthellaceae</taxon>
        <taxon>Ellagibacter</taxon>
    </lineage>
</organism>
<feature type="binding site" evidence="16">
    <location>
        <position position="200"/>
    </location>
    <ligand>
        <name>substrate</name>
    </ligand>
</feature>
<dbReference type="AlphaFoldDB" id="A0A6N6NPJ0"/>
<evidence type="ECO:0000256" key="7">
    <source>
        <dbReference type="ARBA" id="ARBA00022490"/>
    </source>
</evidence>
<dbReference type="GO" id="GO:0015937">
    <property type="term" value="P:coenzyme A biosynthetic process"/>
    <property type="evidence" value="ECO:0007669"/>
    <property type="project" value="UniProtKB-UniRule"/>
</dbReference>
<dbReference type="GO" id="GO:0046872">
    <property type="term" value="F:metal ion binding"/>
    <property type="evidence" value="ECO:0007669"/>
    <property type="project" value="UniProtKB-KW"/>
</dbReference>
<dbReference type="OrthoDB" id="9804707at2"/>
<sequence length="272" mass="28717">MTQSRKAPARSAFALAIDVGNTLTRFGLFEGNELASTWCATTRPVITVDEAHAMLREFFLIRGFSSASHEVSIERAIVSSVVPSITDAWVKAAHAVSALRPLVVGPGLKTGLKMRFDDPGEVGSDRIADMVAAKELFGFPLIVVDFGTTTNFEVLDEDGAFAGGIIAPGLRLSLSALSSAAARLSMVEMKAPASIVGTNTRAAIQSGAVMGEVARIDGLIVMIWQEMGCVGDVVMSGDDAAALAALCSHEAQVEPDLTLLGLGMLERLNRRR</sequence>
<dbReference type="RefSeq" id="WP_158048590.1">
    <property type="nucleotide sequence ID" value="NZ_WAJR01000001.1"/>
</dbReference>
<name>A0A6N6NPJ0_9ACTN</name>
<evidence type="ECO:0000256" key="11">
    <source>
        <dbReference type="ARBA" id="ARBA00022840"/>
    </source>
</evidence>
<evidence type="ECO:0000256" key="6">
    <source>
        <dbReference type="ARBA" id="ARBA00012102"/>
    </source>
</evidence>
<evidence type="ECO:0000256" key="10">
    <source>
        <dbReference type="ARBA" id="ARBA00022777"/>
    </source>
</evidence>
<dbReference type="UniPathway" id="UPA00241">
    <property type="reaction ID" value="UER00352"/>
</dbReference>
<comment type="subcellular location">
    <subcellularLocation>
        <location evidence="3 16">Cytoplasm</location>
    </subcellularLocation>
</comment>
<keyword evidence="18" id="KW-1185">Reference proteome</keyword>
<dbReference type="InterPro" id="IPR043129">
    <property type="entry name" value="ATPase_NBD"/>
</dbReference>
<feature type="binding site" evidence="16">
    <location>
        <begin position="123"/>
        <end position="126"/>
    </location>
    <ligand>
        <name>substrate</name>
    </ligand>
</feature>
<dbReference type="EMBL" id="WAJR01000001">
    <property type="protein sequence ID" value="KAB1643004.1"/>
    <property type="molecule type" value="Genomic_DNA"/>
</dbReference>
<evidence type="ECO:0000256" key="1">
    <source>
        <dbReference type="ARBA" id="ARBA00001206"/>
    </source>
</evidence>
<evidence type="ECO:0000313" key="17">
    <source>
        <dbReference type="EMBL" id="KAB1643004.1"/>
    </source>
</evidence>
<dbReference type="GO" id="GO:0005524">
    <property type="term" value="F:ATP binding"/>
    <property type="evidence" value="ECO:0007669"/>
    <property type="project" value="UniProtKB-UniRule"/>
</dbReference>
<evidence type="ECO:0000256" key="15">
    <source>
        <dbReference type="ARBA" id="ARBA00040883"/>
    </source>
</evidence>
<dbReference type="NCBIfam" id="TIGR00671">
    <property type="entry name" value="baf"/>
    <property type="match status" value="1"/>
</dbReference>